<keyword evidence="4 9" id="KW-0812">Transmembrane</keyword>
<evidence type="ECO:0000259" key="11">
    <source>
        <dbReference type="PROSITE" id="PS50929"/>
    </source>
</evidence>
<keyword evidence="7 9" id="KW-1133">Transmembrane helix</keyword>
<keyword evidence="3" id="KW-1003">Cell membrane</keyword>
<organism evidence="13 14">
    <name type="scientific">Syntrophotalea acetylenica</name>
    <name type="common">Pelobacter acetylenicus</name>
    <dbReference type="NCBI Taxonomy" id="29542"/>
    <lineage>
        <taxon>Bacteria</taxon>
        <taxon>Pseudomonadati</taxon>
        <taxon>Thermodesulfobacteriota</taxon>
        <taxon>Desulfuromonadia</taxon>
        <taxon>Desulfuromonadales</taxon>
        <taxon>Syntrophotaleaceae</taxon>
        <taxon>Syntrophotalea</taxon>
    </lineage>
</organism>
<dbReference type="GO" id="GO:0030256">
    <property type="term" value="C:type I protein secretion system complex"/>
    <property type="evidence" value="ECO:0007669"/>
    <property type="project" value="InterPro"/>
</dbReference>
<evidence type="ECO:0000256" key="4">
    <source>
        <dbReference type="ARBA" id="ARBA00022692"/>
    </source>
</evidence>
<feature type="transmembrane region" description="Helical" evidence="9">
    <location>
        <begin position="148"/>
        <end position="170"/>
    </location>
</feature>
<keyword evidence="14" id="KW-1185">Reference proteome</keyword>
<dbReference type="InterPro" id="IPR003439">
    <property type="entry name" value="ABC_transporter-like_ATP-bd"/>
</dbReference>
<gene>
    <name evidence="13" type="ORF">A7E75_11545</name>
</gene>
<dbReference type="Gene3D" id="1.20.1560.10">
    <property type="entry name" value="ABC transporter type 1, transmembrane domain"/>
    <property type="match status" value="1"/>
</dbReference>
<feature type="transmembrane region" description="Helical" evidence="9">
    <location>
        <begin position="182"/>
        <end position="202"/>
    </location>
</feature>
<feature type="domain" description="Peptidase C39" evidence="12">
    <location>
        <begin position="1"/>
        <end position="119"/>
    </location>
</feature>
<dbReference type="AlphaFoldDB" id="A0A1L3GI28"/>
<dbReference type="GO" id="GO:0030253">
    <property type="term" value="P:protein secretion by the type I secretion system"/>
    <property type="evidence" value="ECO:0007669"/>
    <property type="project" value="InterPro"/>
</dbReference>
<evidence type="ECO:0000313" key="14">
    <source>
        <dbReference type="Proteomes" id="UP000182264"/>
    </source>
</evidence>
<name>A0A1L3GI28_SYNAC</name>
<dbReference type="PROSITE" id="PS50893">
    <property type="entry name" value="ABC_TRANSPORTER_2"/>
    <property type="match status" value="1"/>
</dbReference>
<dbReference type="SUPFAM" id="SSF52540">
    <property type="entry name" value="P-loop containing nucleoside triphosphate hydrolases"/>
    <property type="match status" value="1"/>
</dbReference>
<dbReference type="FunFam" id="3.40.50.300:FF:000299">
    <property type="entry name" value="ABC transporter ATP-binding protein/permease"/>
    <property type="match status" value="1"/>
</dbReference>
<dbReference type="EMBL" id="CP015518">
    <property type="protein sequence ID" value="APG25581.1"/>
    <property type="molecule type" value="Genomic_DNA"/>
</dbReference>
<feature type="transmembrane region" description="Helical" evidence="9">
    <location>
        <begin position="284"/>
        <end position="302"/>
    </location>
</feature>
<dbReference type="Proteomes" id="UP000182264">
    <property type="component" value="Chromosome"/>
</dbReference>
<evidence type="ECO:0000256" key="1">
    <source>
        <dbReference type="ARBA" id="ARBA00004651"/>
    </source>
</evidence>
<dbReference type="PANTHER" id="PTHR24221">
    <property type="entry name" value="ATP-BINDING CASSETTE SUB-FAMILY B"/>
    <property type="match status" value="1"/>
</dbReference>
<dbReference type="Gene3D" id="3.90.70.10">
    <property type="entry name" value="Cysteine proteinases"/>
    <property type="match status" value="1"/>
</dbReference>
<keyword evidence="2" id="KW-0813">Transport</keyword>
<accession>A0A1L3GI28</accession>
<evidence type="ECO:0000259" key="12">
    <source>
        <dbReference type="PROSITE" id="PS50990"/>
    </source>
</evidence>
<dbReference type="RefSeq" id="WP_072287421.1">
    <property type="nucleotide sequence ID" value="NZ_CP015518.1"/>
</dbReference>
<protein>
    <submittedName>
        <fullName evidence="13">Peptidase C39</fullName>
    </submittedName>
</protein>
<dbReference type="PROSITE" id="PS50929">
    <property type="entry name" value="ABC_TM1F"/>
    <property type="match status" value="1"/>
</dbReference>
<dbReference type="GO" id="GO:0005524">
    <property type="term" value="F:ATP binding"/>
    <property type="evidence" value="ECO:0007669"/>
    <property type="project" value="UniProtKB-KW"/>
</dbReference>
<dbReference type="GO" id="GO:0016887">
    <property type="term" value="F:ATP hydrolysis activity"/>
    <property type="evidence" value="ECO:0007669"/>
    <property type="project" value="InterPro"/>
</dbReference>
<dbReference type="InterPro" id="IPR005074">
    <property type="entry name" value="Peptidase_C39"/>
</dbReference>
<evidence type="ECO:0000256" key="7">
    <source>
        <dbReference type="ARBA" id="ARBA00022989"/>
    </source>
</evidence>
<feature type="domain" description="ABC transmembrane type-1" evidence="11">
    <location>
        <begin position="148"/>
        <end position="427"/>
    </location>
</feature>
<evidence type="ECO:0000256" key="5">
    <source>
        <dbReference type="ARBA" id="ARBA00022741"/>
    </source>
</evidence>
<dbReference type="PROSITE" id="PS00211">
    <property type="entry name" value="ABC_TRANSPORTER_1"/>
    <property type="match status" value="1"/>
</dbReference>
<evidence type="ECO:0000256" key="8">
    <source>
        <dbReference type="ARBA" id="ARBA00023136"/>
    </source>
</evidence>
<dbReference type="InterPro" id="IPR036640">
    <property type="entry name" value="ABC1_TM_sf"/>
</dbReference>
<keyword evidence="5" id="KW-0547">Nucleotide-binding</keyword>
<dbReference type="GO" id="GO:0034040">
    <property type="term" value="F:ATPase-coupled lipid transmembrane transporter activity"/>
    <property type="evidence" value="ECO:0007669"/>
    <property type="project" value="TreeGrafter"/>
</dbReference>
<dbReference type="CDD" id="cd18588">
    <property type="entry name" value="ABC_6TM_CyaB_HlyB_like"/>
    <property type="match status" value="1"/>
</dbReference>
<dbReference type="InterPro" id="IPR027417">
    <property type="entry name" value="P-loop_NTPase"/>
</dbReference>
<feature type="domain" description="ABC transporter" evidence="10">
    <location>
        <begin position="460"/>
        <end position="695"/>
    </location>
</feature>
<evidence type="ECO:0000256" key="6">
    <source>
        <dbReference type="ARBA" id="ARBA00022840"/>
    </source>
</evidence>
<reference evidence="13 14" key="1">
    <citation type="journal article" date="2017" name="Genome Announc.">
        <title>Complete Genome Sequences of Two Acetylene-Fermenting Pelobacter acetylenicus Strains.</title>
        <authorList>
            <person name="Sutton J.M."/>
            <person name="Baesman S.M."/>
            <person name="Fierst J.L."/>
            <person name="Poret-Peterson A.T."/>
            <person name="Oremland R.S."/>
            <person name="Dunlap D.S."/>
            <person name="Akob D.M."/>
        </authorList>
    </citation>
    <scope>NUCLEOTIDE SEQUENCE [LARGE SCALE GENOMIC DNA]</scope>
    <source>
        <strain evidence="13 14">DSM 3247</strain>
    </source>
</reference>
<evidence type="ECO:0000256" key="2">
    <source>
        <dbReference type="ARBA" id="ARBA00022448"/>
    </source>
</evidence>
<dbReference type="PROSITE" id="PS50990">
    <property type="entry name" value="PEPTIDASE_C39"/>
    <property type="match status" value="1"/>
</dbReference>
<evidence type="ECO:0000256" key="9">
    <source>
        <dbReference type="SAM" id="Phobius"/>
    </source>
</evidence>
<dbReference type="Pfam" id="PF03412">
    <property type="entry name" value="Peptidase_C39"/>
    <property type="match status" value="1"/>
</dbReference>
<dbReference type="Gene3D" id="3.40.50.300">
    <property type="entry name" value="P-loop containing nucleotide triphosphate hydrolases"/>
    <property type="match status" value="1"/>
</dbReference>
<dbReference type="InterPro" id="IPR010132">
    <property type="entry name" value="ATPase_T1SS_HlyB"/>
</dbReference>
<dbReference type="InterPro" id="IPR017871">
    <property type="entry name" value="ABC_transporter-like_CS"/>
</dbReference>
<feature type="transmembrane region" description="Helical" evidence="9">
    <location>
        <begin position="260"/>
        <end position="278"/>
    </location>
</feature>
<dbReference type="InterPro" id="IPR011527">
    <property type="entry name" value="ABC1_TM_dom"/>
</dbReference>
<dbReference type="Pfam" id="PF00005">
    <property type="entry name" value="ABC_tran"/>
    <property type="match status" value="1"/>
</dbReference>
<dbReference type="GO" id="GO:0006508">
    <property type="term" value="P:proteolysis"/>
    <property type="evidence" value="ECO:0007669"/>
    <property type="project" value="InterPro"/>
</dbReference>
<dbReference type="GO" id="GO:0140359">
    <property type="term" value="F:ABC-type transporter activity"/>
    <property type="evidence" value="ECO:0007669"/>
    <property type="project" value="InterPro"/>
</dbReference>
<evidence type="ECO:0000256" key="3">
    <source>
        <dbReference type="ARBA" id="ARBA00022475"/>
    </source>
</evidence>
<dbReference type="SUPFAM" id="SSF90123">
    <property type="entry name" value="ABC transporter transmembrane region"/>
    <property type="match status" value="1"/>
</dbReference>
<sequence length="697" mass="77968">MSAGLIALDVVARINKVDVDIRAASREFGLEREASPEELLRIARHFGFKAKLKAISLEKLAQGYPLPAIAVHQDGTYTVVLKIDAQAGKVLAFDLVEKRTVEHLVAEFEAEIDRFLVLRHKMISSQVAFGFRWFLQEIRKFRRIIGEVLLGSFVVQLFGLVTPLFTQVILDKVIVHRTLTTLDVLAVAFVAVAGFELLLNIARNYIFIHTASKLDAKLGAKLFRHLIGLPFMFFEARKVGNIAARVRELDTIREFITSKAVTVIIDLFFSLVFVAVMLLYSVKLALIVLGFVTVIAVLYLVITPELRRRLEEKFQMAASSNSYLVESVTGIQTVKSLSIEGSMQRRWEDHLGRYVRSGFRLANMGKISGAISSTVQRLMTITILYIGVRSVLQGELTIGQLIAFQMFAGQFSGPVLRLVNLWNEFQQALLSVDRLGDILNHPLEVVSAKAITLPQLRGKLCFENVCFQYSANGSKVLNGIDFTVEPGTSVGIVGRSGSGKSTLAKLLQRLYLPSEGAIYVDEIDIRHMNPYWLRFNIGVVLQENYLFSGTIRENIALPRPDAPMELILEVAQMAGAHEFIAQLPEGYDTEVSERGSSLSGGQRQRVAIARALITNPRLLIFDEATSALDYESEKLIRSNMETIKKGRTTFIIAHRLATVRNCDRILVMDKGRIVETGKHEELISNQGIYHHFYAQQA</sequence>
<keyword evidence="8 9" id="KW-0472">Membrane</keyword>
<keyword evidence="6" id="KW-0067">ATP-binding</keyword>
<evidence type="ECO:0000259" key="10">
    <source>
        <dbReference type="PROSITE" id="PS50893"/>
    </source>
</evidence>
<dbReference type="InterPro" id="IPR003593">
    <property type="entry name" value="AAA+_ATPase"/>
</dbReference>
<dbReference type="Pfam" id="PF00664">
    <property type="entry name" value="ABC_membrane"/>
    <property type="match status" value="1"/>
</dbReference>
<proteinExistence type="predicted"/>
<dbReference type="SMART" id="SM00382">
    <property type="entry name" value="AAA"/>
    <property type="match status" value="1"/>
</dbReference>
<comment type="subcellular location">
    <subcellularLocation>
        <location evidence="1">Cell membrane</location>
        <topology evidence="1">Multi-pass membrane protein</topology>
    </subcellularLocation>
</comment>
<evidence type="ECO:0000313" key="13">
    <source>
        <dbReference type="EMBL" id="APG25581.1"/>
    </source>
</evidence>
<dbReference type="InterPro" id="IPR039421">
    <property type="entry name" value="Type_1_exporter"/>
</dbReference>
<dbReference type="PANTHER" id="PTHR24221:SF647">
    <property type="entry name" value="BLL6336 PROTEIN"/>
    <property type="match status" value="1"/>
</dbReference>
<dbReference type="GO" id="GO:0008233">
    <property type="term" value="F:peptidase activity"/>
    <property type="evidence" value="ECO:0007669"/>
    <property type="project" value="InterPro"/>
</dbReference>
<dbReference type="NCBIfam" id="TIGR01846">
    <property type="entry name" value="type_I_sec_HlyB"/>
    <property type="match status" value="1"/>
</dbReference>
<dbReference type="GO" id="GO:0005886">
    <property type="term" value="C:plasma membrane"/>
    <property type="evidence" value="ECO:0007669"/>
    <property type="project" value="UniProtKB-SubCell"/>
</dbReference>